<comment type="caution">
    <text evidence="1">The sequence shown here is derived from an EMBL/GenBank/DDBJ whole genome shotgun (WGS) entry which is preliminary data.</text>
</comment>
<name>A0A561DFD1_9BACI</name>
<protein>
    <submittedName>
        <fullName evidence="1">Uncharacterized protein</fullName>
    </submittedName>
</protein>
<organism evidence="1 2">
    <name type="scientific">Neobacillus bataviensis</name>
    <dbReference type="NCBI Taxonomy" id="220685"/>
    <lineage>
        <taxon>Bacteria</taxon>
        <taxon>Bacillati</taxon>
        <taxon>Bacillota</taxon>
        <taxon>Bacilli</taxon>
        <taxon>Bacillales</taxon>
        <taxon>Bacillaceae</taxon>
        <taxon>Neobacillus</taxon>
    </lineage>
</organism>
<sequence length="59" mass="6639">MADDDGVVVVVKKDDLQFALESSKQRVQKEVGIKEKIARGEISLDFYNLSNNKVNTNIQ</sequence>
<proteinExistence type="predicted"/>
<gene>
    <name evidence="1" type="ORF">FB550_105268</name>
</gene>
<dbReference type="RefSeq" id="WP_261380647.1">
    <property type="nucleotide sequence ID" value="NZ_VIVN01000005.1"/>
</dbReference>
<evidence type="ECO:0000313" key="1">
    <source>
        <dbReference type="EMBL" id="TWE01899.1"/>
    </source>
</evidence>
<dbReference type="Proteomes" id="UP000319671">
    <property type="component" value="Unassembled WGS sequence"/>
</dbReference>
<dbReference type="AlphaFoldDB" id="A0A561DFD1"/>
<reference evidence="1 2" key="1">
    <citation type="submission" date="2019-06" db="EMBL/GenBank/DDBJ databases">
        <title>Sorghum-associated microbial communities from plants grown in Nebraska, USA.</title>
        <authorList>
            <person name="Schachtman D."/>
        </authorList>
    </citation>
    <scope>NUCLEOTIDE SEQUENCE [LARGE SCALE GENOMIC DNA]</scope>
    <source>
        <strain evidence="1 2">2482</strain>
    </source>
</reference>
<dbReference type="EMBL" id="VIVN01000005">
    <property type="protein sequence ID" value="TWE01899.1"/>
    <property type="molecule type" value="Genomic_DNA"/>
</dbReference>
<evidence type="ECO:0000313" key="2">
    <source>
        <dbReference type="Proteomes" id="UP000319671"/>
    </source>
</evidence>
<keyword evidence="2" id="KW-1185">Reference proteome</keyword>
<accession>A0A561DFD1</accession>